<dbReference type="AlphaFoldDB" id="A0A348B416"/>
<evidence type="ECO:0000313" key="6">
    <source>
        <dbReference type="Proteomes" id="UP000276741"/>
    </source>
</evidence>
<evidence type="ECO:0000256" key="2">
    <source>
        <dbReference type="ARBA" id="ARBA00023150"/>
    </source>
</evidence>
<evidence type="ECO:0000313" key="5">
    <source>
        <dbReference type="EMBL" id="GGT88012.1"/>
    </source>
</evidence>
<dbReference type="Proteomes" id="UP000276741">
    <property type="component" value="Chromosome"/>
</dbReference>
<dbReference type="EMBL" id="AP018553">
    <property type="protein sequence ID" value="BBD72918.1"/>
    <property type="molecule type" value="Genomic_DNA"/>
</dbReference>
<dbReference type="SUPFAM" id="SSF63867">
    <property type="entry name" value="MoeA C-terminal domain-like"/>
    <property type="match status" value="1"/>
</dbReference>
<dbReference type="InterPro" id="IPR036688">
    <property type="entry name" value="MoeA_C_domain_IV_sf"/>
</dbReference>
<evidence type="ECO:0000313" key="4">
    <source>
        <dbReference type="EMBL" id="BBD72918.1"/>
    </source>
</evidence>
<dbReference type="Gene3D" id="3.90.105.10">
    <property type="entry name" value="Molybdopterin biosynthesis moea protein, domain 2"/>
    <property type="match status" value="1"/>
</dbReference>
<dbReference type="Proteomes" id="UP000616143">
    <property type="component" value="Unassembled WGS sequence"/>
</dbReference>
<reference evidence="5" key="1">
    <citation type="journal article" date="2014" name="Int. J. Syst. Evol. Microbiol.">
        <title>Complete genome sequence of Corynebacterium casei LMG S-19264T (=DSM 44701T), isolated from a smear-ripened cheese.</title>
        <authorList>
            <consortium name="US DOE Joint Genome Institute (JGI-PGF)"/>
            <person name="Walter F."/>
            <person name="Albersmeier A."/>
            <person name="Kalinowski J."/>
            <person name="Ruckert C."/>
        </authorList>
    </citation>
    <scope>NUCLEOTIDE SEQUENCE</scope>
    <source>
        <strain evidence="5">JCM 31740</strain>
    </source>
</reference>
<dbReference type="PANTHER" id="PTHR10192">
    <property type="entry name" value="MOLYBDOPTERIN BIOSYNTHESIS PROTEIN"/>
    <property type="match status" value="1"/>
</dbReference>
<dbReference type="CDD" id="cd00887">
    <property type="entry name" value="MoeA"/>
    <property type="match status" value="1"/>
</dbReference>
<keyword evidence="4" id="KW-0808">Transferase</keyword>
<dbReference type="EMBL" id="BMQS01000002">
    <property type="protein sequence ID" value="GGT88012.1"/>
    <property type="molecule type" value="Genomic_DNA"/>
</dbReference>
<feature type="domain" description="MoaB/Mog" evidence="3">
    <location>
        <begin position="182"/>
        <end position="320"/>
    </location>
</feature>
<dbReference type="GO" id="GO:0006777">
    <property type="term" value="P:Mo-molybdopterin cofactor biosynthetic process"/>
    <property type="evidence" value="ECO:0007669"/>
    <property type="project" value="UniProtKB-KW"/>
</dbReference>
<dbReference type="NCBIfam" id="NF011067">
    <property type="entry name" value="PRK14497.1"/>
    <property type="match status" value="1"/>
</dbReference>
<dbReference type="PANTHER" id="PTHR10192:SF5">
    <property type="entry name" value="GEPHYRIN"/>
    <property type="match status" value="1"/>
</dbReference>
<sequence>MRKVLRDEQLIDPTEAVQLAISRLPVKLPVSEVSIIDAIGKRSAEEVESPIDLPPFSRSTVDGYAIRSSDVPGKLRLMGKLNIGEEPSVTLPPGQCIEVDTGSALPPGADAVVKVEDVRKTSEFVEVTSSVSPGLNVAWMGSDLVQGEPILSQGEQITSEKIATLAAAGISTIKVVEGLKVAVITTGNELVPPGSPLPPAHVYESNGWYLAARLKELGHEVLGPTMVRDNYEEILNAISEAVDRSDLVLVTGGTSAGERDYVHAALSSLGEVVFHGLRFKPGKPTVMAIVRGKPVFGLPGNPASTVMVFDRIVNKYLSQGGWDEPLTITAVLAAPVMADPRRFTYVPVYAFRSTSTTFVYPIIFDSHMIGTLSSSDGYLALPPGTRLEAGSVVEVRLLKVDPRPVVLGEEERSLSLSNNVRKLLVGSRPACDALRMGFGDVLIVSSLLCQPDSYQYSMTRTLFWSGRGVEVGYVDWVGMSSLTKTAHVKVKSPSIALKFLNRGRVLLPSTYHAGEEEVGEETLYVVVRNNSRKFLEGIK</sequence>
<dbReference type="SUPFAM" id="SSF53218">
    <property type="entry name" value="Molybdenum cofactor biosynthesis proteins"/>
    <property type="match status" value="1"/>
</dbReference>
<dbReference type="GeneID" id="38666825"/>
<keyword evidence="6" id="KW-1185">Reference proteome</keyword>
<dbReference type="Gene3D" id="2.40.340.10">
    <property type="entry name" value="MoeA, C-terminal, domain IV"/>
    <property type="match status" value="1"/>
</dbReference>
<dbReference type="InterPro" id="IPR038987">
    <property type="entry name" value="MoeA-like"/>
</dbReference>
<dbReference type="Gene3D" id="3.40.980.10">
    <property type="entry name" value="MoaB/Mog-like domain"/>
    <property type="match status" value="1"/>
</dbReference>
<dbReference type="GO" id="GO:0061599">
    <property type="term" value="F:molybdopterin molybdotransferase activity"/>
    <property type="evidence" value="ECO:0007669"/>
    <property type="project" value="TreeGrafter"/>
</dbReference>
<dbReference type="Pfam" id="PF03454">
    <property type="entry name" value="MoeA_C"/>
    <property type="match status" value="1"/>
</dbReference>
<dbReference type="InterPro" id="IPR036425">
    <property type="entry name" value="MoaB/Mog-like_dom_sf"/>
</dbReference>
<accession>A0A348B416</accession>
<gene>
    <name evidence="5" type="ORF">GCM10007116_02450</name>
    <name evidence="4" type="ORF">HS1genome_1307</name>
</gene>
<evidence type="ECO:0000259" key="3">
    <source>
        <dbReference type="SMART" id="SM00852"/>
    </source>
</evidence>
<dbReference type="InterPro" id="IPR005110">
    <property type="entry name" value="MoeA_linker/N"/>
</dbReference>
<reference evidence="4" key="3">
    <citation type="journal article" date="2019" name="BMC Res. Notes">
        <title>Complete genome sequence of the Sulfodiicoccus acidiphilus strain HS-1T, the first crenarchaeon that lacks polB3, isolated from an acidic hot spring in Ohwaku-dani, Hakone, Japan.</title>
        <authorList>
            <person name="Sakai H.D."/>
            <person name="Kurosawa N."/>
        </authorList>
    </citation>
    <scope>NUCLEOTIDE SEQUENCE</scope>
    <source>
        <strain evidence="4">HS-1</strain>
    </source>
</reference>
<dbReference type="InterPro" id="IPR008284">
    <property type="entry name" value="MoCF_biosynth_CS"/>
</dbReference>
<reference evidence="5" key="4">
    <citation type="submission" date="2020-09" db="EMBL/GenBank/DDBJ databases">
        <authorList>
            <person name="Sun Q."/>
            <person name="Ohkuma M."/>
        </authorList>
    </citation>
    <scope>NUCLEOTIDE SEQUENCE</scope>
    <source>
        <strain evidence="5">JCM 31740</strain>
    </source>
</reference>
<comment type="pathway">
    <text evidence="1">Cofactor biosynthesis; molybdopterin biosynthesis.</text>
</comment>
<dbReference type="Pfam" id="PF03453">
    <property type="entry name" value="MoeA_N"/>
    <property type="match status" value="1"/>
</dbReference>
<dbReference type="InterPro" id="IPR001453">
    <property type="entry name" value="MoaB/Mog_dom"/>
</dbReference>
<proteinExistence type="predicted"/>
<name>A0A348B416_9CREN</name>
<dbReference type="SMART" id="SM00852">
    <property type="entry name" value="MoCF_biosynth"/>
    <property type="match status" value="1"/>
</dbReference>
<dbReference type="UniPathway" id="UPA00344"/>
<dbReference type="GO" id="GO:0005737">
    <property type="term" value="C:cytoplasm"/>
    <property type="evidence" value="ECO:0007669"/>
    <property type="project" value="TreeGrafter"/>
</dbReference>
<reference evidence="6" key="2">
    <citation type="submission" date="2018-04" db="EMBL/GenBank/DDBJ databases">
        <title>Complete genome sequence of Sulfodiicoccus acidiphilus strain HS-1.</title>
        <authorList>
            <person name="Sakai H.D."/>
            <person name="Kurosawa N."/>
        </authorList>
    </citation>
    <scope>NUCLEOTIDE SEQUENCE [LARGE SCALE GENOMIC DNA]</scope>
    <source>
        <strain evidence="6">HS-1</strain>
    </source>
</reference>
<dbReference type="Gene3D" id="2.170.190.11">
    <property type="entry name" value="Molybdopterin biosynthesis moea protein, domain 3"/>
    <property type="match status" value="1"/>
</dbReference>
<organism evidence="4 6">
    <name type="scientific">Sulfodiicoccus acidiphilus</name>
    <dbReference type="NCBI Taxonomy" id="1670455"/>
    <lineage>
        <taxon>Archaea</taxon>
        <taxon>Thermoproteota</taxon>
        <taxon>Thermoprotei</taxon>
        <taxon>Sulfolobales</taxon>
        <taxon>Sulfolobaceae</taxon>
        <taxon>Sulfodiicoccus</taxon>
    </lineage>
</organism>
<dbReference type="SUPFAM" id="SSF63882">
    <property type="entry name" value="MoeA N-terminal region -like"/>
    <property type="match status" value="1"/>
</dbReference>
<dbReference type="NCBIfam" id="TIGR00177">
    <property type="entry name" value="molyb_syn"/>
    <property type="match status" value="1"/>
</dbReference>
<dbReference type="PROSITE" id="PS01079">
    <property type="entry name" value="MOCF_BIOSYNTHESIS_2"/>
    <property type="match status" value="1"/>
</dbReference>
<dbReference type="RefSeq" id="WP_126450119.1">
    <property type="nucleotide sequence ID" value="NZ_AP018553.1"/>
</dbReference>
<protein>
    <submittedName>
        <fullName evidence="4">Molybdopterin molybdenumtransferase MoeA</fullName>
    </submittedName>
</protein>
<dbReference type="InterPro" id="IPR005111">
    <property type="entry name" value="MoeA_C_domain_IV"/>
</dbReference>
<dbReference type="Pfam" id="PF00994">
    <property type="entry name" value="MoCF_biosynth"/>
    <property type="match status" value="1"/>
</dbReference>
<dbReference type="KEGG" id="sacd:HS1genome_1307"/>
<dbReference type="OrthoDB" id="31371at2157"/>
<dbReference type="FunFam" id="2.170.190.11:FF:000001">
    <property type="entry name" value="Molybdopterin molybdenumtransferase"/>
    <property type="match status" value="1"/>
</dbReference>
<keyword evidence="2" id="KW-0501">Molybdenum cofactor biosynthesis</keyword>
<evidence type="ECO:0000256" key="1">
    <source>
        <dbReference type="ARBA" id="ARBA00005046"/>
    </source>
</evidence>
<dbReference type="InterPro" id="IPR036135">
    <property type="entry name" value="MoeA_linker/N_sf"/>
</dbReference>